<reference evidence="4 5" key="1">
    <citation type="submission" date="2019-05" db="EMBL/GenBank/DDBJ databases">
        <title>Mikania micrantha, genome provides insights into the molecular mechanism of rapid growth.</title>
        <authorList>
            <person name="Liu B."/>
        </authorList>
    </citation>
    <scope>NUCLEOTIDE SEQUENCE [LARGE SCALE GENOMIC DNA]</scope>
    <source>
        <strain evidence="4">NLD-2019</strain>
        <tissue evidence="4">Leaf</tissue>
    </source>
</reference>
<dbReference type="Pfam" id="PF25597">
    <property type="entry name" value="SH3_retrovirus"/>
    <property type="match status" value="1"/>
</dbReference>
<dbReference type="AlphaFoldDB" id="A0A5N6MMB5"/>
<evidence type="ECO:0000313" key="4">
    <source>
        <dbReference type="EMBL" id="KAD3640707.1"/>
    </source>
</evidence>
<sequence length="784" mass="87940">MKAPRFLQLFFNRFNKGPSIDVALFMTDCSMKLSTRSFLGLIEKEGSSLSFQCPILTATNYPVWSLRIKAIFRAHRIWEAIEPGKNVDPRKDNSAVAYLYQSLPEDLVLQIAHCEHAKDIWDAIKTRHLGVERVMEAWLQTLKAEFEVARMKDNEKIDDFAAKLAGISSKSAALGSIIEETTLVRKLLTAIQEIFLNIAATLEQLVDLKTVKFQRKGTVEAESEGIAMTTPGAEEEAEVGLVDVDEALATVPTHTREGRMMKADCPTRKTDERANLAHATTDGPTLLMAVASQKERIYLSEKKVFPASYESEDQVWYLDTWATNHMSGNKELFTTLDTNIEGTVRFGDNSCVKVEGRGSILLECKTGDQKLLTNILYIPFLKSSIFSLGQADEGGCQVLIKQGTLTITDPDGSVLMKVKRSTNRLYKIDLKVATPICLLTEISNPSWLWHACLGHPFPDQTTFRAEAPLMQVYGDLCGPFTPTTAAGNRKINVLRTDKGGEFNSTEFKQYCEEEEISRQLTAPYTPQQNGVVERRNRTILNATRSMLCAMSMPQDLWAKSVRHAVHILNRVPTRGLKDKTPYEALKGRNPKLDHLRVFGCVGYVKVPTNLLKKLDYRSNPMVHLGIEPSTKAYRMYDVNNKRIVIRRDVIFDETRKWEWQHHQHSNQLGEKEFVIHSDPKIENEAEAGPSSPKENEHNYTPRSNGQGTGEESPVSIFSSPRSKVQGRGPLSHPQFPTCGVCPRGCDVSRITAQGDTSQALDRQEGVGAALETSGQQLYQSTRRW</sequence>
<dbReference type="PANTHER" id="PTHR42648:SF25">
    <property type="entry name" value="RNA-DIRECTED DNA POLYMERASE"/>
    <property type="match status" value="1"/>
</dbReference>
<dbReference type="Pfam" id="PF14223">
    <property type="entry name" value="Retrotran_gag_2"/>
    <property type="match status" value="1"/>
</dbReference>
<evidence type="ECO:0000256" key="2">
    <source>
        <dbReference type="SAM" id="MobiDB-lite"/>
    </source>
</evidence>
<gene>
    <name evidence="4" type="ORF">E3N88_29930</name>
</gene>
<dbReference type="SUPFAM" id="SSF53098">
    <property type="entry name" value="Ribonuclease H-like"/>
    <property type="match status" value="1"/>
</dbReference>
<feature type="region of interest" description="Disordered" evidence="2">
    <location>
        <begin position="755"/>
        <end position="784"/>
    </location>
</feature>
<dbReference type="InterPro" id="IPR057670">
    <property type="entry name" value="SH3_retrovirus"/>
</dbReference>
<dbReference type="GO" id="GO:0008233">
    <property type="term" value="F:peptidase activity"/>
    <property type="evidence" value="ECO:0007669"/>
    <property type="project" value="UniProtKB-KW"/>
</dbReference>
<dbReference type="Proteomes" id="UP000326396">
    <property type="component" value="Linkage Group LG5"/>
</dbReference>
<dbReference type="InterPro" id="IPR001584">
    <property type="entry name" value="Integrase_cat-core"/>
</dbReference>
<dbReference type="InterPro" id="IPR036397">
    <property type="entry name" value="RNaseH_sf"/>
</dbReference>
<protein>
    <recommendedName>
        <fullName evidence="3">Integrase catalytic domain-containing protein</fullName>
    </recommendedName>
</protein>
<dbReference type="Pfam" id="PF22936">
    <property type="entry name" value="Pol_BBD"/>
    <property type="match status" value="1"/>
</dbReference>
<accession>A0A5N6MMB5</accession>
<dbReference type="InterPro" id="IPR012337">
    <property type="entry name" value="RNaseH-like_sf"/>
</dbReference>
<keyword evidence="5" id="KW-1185">Reference proteome</keyword>
<feature type="compositionally biased region" description="Polar residues" evidence="2">
    <location>
        <begin position="772"/>
        <end position="784"/>
    </location>
</feature>
<organism evidence="4 5">
    <name type="scientific">Mikania micrantha</name>
    <name type="common">bitter vine</name>
    <dbReference type="NCBI Taxonomy" id="192012"/>
    <lineage>
        <taxon>Eukaryota</taxon>
        <taxon>Viridiplantae</taxon>
        <taxon>Streptophyta</taxon>
        <taxon>Embryophyta</taxon>
        <taxon>Tracheophyta</taxon>
        <taxon>Spermatophyta</taxon>
        <taxon>Magnoliopsida</taxon>
        <taxon>eudicotyledons</taxon>
        <taxon>Gunneridae</taxon>
        <taxon>Pentapetalae</taxon>
        <taxon>asterids</taxon>
        <taxon>campanulids</taxon>
        <taxon>Asterales</taxon>
        <taxon>Asteraceae</taxon>
        <taxon>Asteroideae</taxon>
        <taxon>Heliantheae alliance</taxon>
        <taxon>Eupatorieae</taxon>
        <taxon>Mikania</taxon>
    </lineage>
</organism>
<evidence type="ECO:0000259" key="3">
    <source>
        <dbReference type="PROSITE" id="PS50994"/>
    </source>
</evidence>
<dbReference type="GO" id="GO:0003676">
    <property type="term" value="F:nucleic acid binding"/>
    <property type="evidence" value="ECO:0007669"/>
    <property type="project" value="InterPro"/>
</dbReference>
<proteinExistence type="predicted"/>
<dbReference type="InterPro" id="IPR039537">
    <property type="entry name" value="Retrotran_Ty1/copia-like"/>
</dbReference>
<evidence type="ECO:0000313" key="5">
    <source>
        <dbReference type="Proteomes" id="UP000326396"/>
    </source>
</evidence>
<feature type="region of interest" description="Disordered" evidence="2">
    <location>
        <begin position="683"/>
        <end position="733"/>
    </location>
</feature>
<dbReference type="EMBL" id="SZYD01000015">
    <property type="protein sequence ID" value="KAD3640707.1"/>
    <property type="molecule type" value="Genomic_DNA"/>
</dbReference>
<evidence type="ECO:0000256" key="1">
    <source>
        <dbReference type="ARBA" id="ARBA00022670"/>
    </source>
</evidence>
<feature type="domain" description="Integrase catalytic" evidence="3">
    <location>
        <begin position="493"/>
        <end position="589"/>
    </location>
</feature>
<dbReference type="GO" id="GO:0015074">
    <property type="term" value="P:DNA integration"/>
    <property type="evidence" value="ECO:0007669"/>
    <property type="project" value="InterPro"/>
</dbReference>
<dbReference type="OrthoDB" id="2013098at2759"/>
<keyword evidence="1" id="KW-0645">Protease</keyword>
<dbReference type="GO" id="GO:0006508">
    <property type="term" value="P:proteolysis"/>
    <property type="evidence" value="ECO:0007669"/>
    <property type="project" value="UniProtKB-KW"/>
</dbReference>
<dbReference type="Gene3D" id="3.30.420.10">
    <property type="entry name" value="Ribonuclease H-like superfamily/Ribonuclease H"/>
    <property type="match status" value="1"/>
</dbReference>
<comment type="caution">
    <text evidence="4">The sequence shown here is derived from an EMBL/GenBank/DDBJ whole genome shotgun (WGS) entry which is preliminary data.</text>
</comment>
<dbReference type="PANTHER" id="PTHR42648">
    <property type="entry name" value="TRANSPOSASE, PUTATIVE-RELATED"/>
    <property type="match status" value="1"/>
</dbReference>
<dbReference type="PROSITE" id="PS50994">
    <property type="entry name" value="INTEGRASE"/>
    <property type="match status" value="1"/>
</dbReference>
<keyword evidence="1" id="KW-0378">Hydrolase</keyword>
<name>A0A5N6MMB5_9ASTR</name>
<dbReference type="InterPro" id="IPR054722">
    <property type="entry name" value="PolX-like_BBD"/>
</dbReference>